<keyword evidence="2" id="KW-0378">Hydrolase</keyword>
<protein>
    <submittedName>
        <fullName evidence="4">Esterase</fullName>
    </submittedName>
</protein>
<gene>
    <name evidence="4" type="ORF">MSAR_01750</name>
</gene>
<dbReference type="InterPro" id="IPR050955">
    <property type="entry name" value="Plant_Biomass_Hydrol_Est"/>
</dbReference>
<evidence type="ECO:0000256" key="2">
    <source>
        <dbReference type="ARBA" id="ARBA00022801"/>
    </source>
</evidence>
<evidence type="ECO:0000313" key="4">
    <source>
        <dbReference type="EMBL" id="BBY57039.1"/>
    </source>
</evidence>
<dbReference type="EMBL" id="AP022595">
    <property type="protein sequence ID" value="BBY57039.1"/>
    <property type="molecule type" value="Genomic_DNA"/>
</dbReference>
<feature type="signal peptide" evidence="3">
    <location>
        <begin position="1"/>
        <end position="22"/>
    </location>
</feature>
<dbReference type="Gene3D" id="3.40.50.1820">
    <property type="entry name" value="alpha/beta hydrolase"/>
    <property type="match status" value="1"/>
</dbReference>
<dbReference type="PANTHER" id="PTHR43037:SF1">
    <property type="entry name" value="BLL1128 PROTEIN"/>
    <property type="match status" value="1"/>
</dbReference>
<dbReference type="PANTHER" id="PTHR43037">
    <property type="entry name" value="UNNAMED PRODUCT-RELATED"/>
    <property type="match status" value="1"/>
</dbReference>
<keyword evidence="5" id="KW-1185">Reference proteome</keyword>
<keyword evidence="1 3" id="KW-0732">Signal</keyword>
<name>A0A7I7SLE8_9MYCO</name>
<evidence type="ECO:0000256" key="3">
    <source>
        <dbReference type="SAM" id="SignalP"/>
    </source>
</evidence>
<evidence type="ECO:0000313" key="5">
    <source>
        <dbReference type="Proteomes" id="UP000466445"/>
    </source>
</evidence>
<dbReference type="Proteomes" id="UP000466445">
    <property type="component" value="Chromosome"/>
</dbReference>
<feature type="chain" id="PRO_5038453136" evidence="3">
    <location>
        <begin position="23"/>
        <end position="284"/>
    </location>
</feature>
<dbReference type="InterPro" id="IPR010126">
    <property type="entry name" value="Esterase_phb"/>
</dbReference>
<evidence type="ECO:0000256" key="1">
    <source>
        <dbReference type="ARBA" id="ARBA00022729"/>
    </source>
</evidence>
<dbReference type="GO" id="GO:0005576">
    <property type="term" value="C:extracellular region"/>
    <property type="evidence" value="ECO:0007669"/>
    <property type="project" value="InterPro"/>
</dbReference>
<dbReference type="InterPro" id="IPR029058">
    <property type="entry name" value="AB_hydrolase_fold"/>
</dbReference>
<reference evidence="4 5" key="1">
    <citation type="journal article" date="2019" name="Emerg. Microbes Infect.">
        <title>Comprehensive subspecies identification of 175 nontuberculous mycobacteria species based on 7547 genomic profiles.</title>
        <authorList>
            <person name="Matsumoto Y."/>
            <person name="Kinjo T."/>
            <person name="Motooka D."/>
            <person name="Nabeya D."/>
            <person name="Jung N."/>
            <person name="Uechi K."/>
            <person name="Horii T."/>
            <person name="Iida T."/>
            <person name="Fujita J."/>
            <person name="Nakamura S."/>
        </authorList>
    </citation>
    <scope>NUCLEOTIDE SEQUENCE [LARGE SCALE GENOMIC DNA]</scope>
    <source>
        <strain evidence="4 5">JCM 30395</strain>
    </source>
</reference>
<proteinExistence type="predicted"/>
<dbReference type="GO" id="GO:0016787">
    <property type="term" value="F:hydrolase activity"/>
    <property type="evidence" value="ECO:0007669"/>
    <property type="project" value="UniProtKB-KW"/>
</dbReference>
<dbReference type="RefSeq" id="WP_163694410.1">
    <property type="nucleotide sequence ID" value="NZ_AP022595.1"/>
</dbReference>
<organism evidence="4 5">
    <name type="scientific">Mycolicibacterium sarraceniae</name>
    <dbReference type="NCBI Taxonomy" id="1534348"/>
    <lineage>
        <taxon>Bacteria</taxon>
        <taxon>Bacillati</taxon>
        <taxon>Actinomycetota</taxon>
        <taxon>Actinomycetes</taxon>
        <taxon>Mycobacteriales</taxon>
        <taxon>Mycobacteriaceae</taxon>
        <taxon>Mycolicibacterium</taxon>
    </lineage>
</organism>
<dbReference type="Pfam" id="PF10503">
    <property type="entry name" value="Esterase_PHB"/>
    <property type="match status" value="1"/>
</dbReference>
<sequence>MRRVIPLVAALLLLFTFPAAQAPASPDPPEALMFGGLHRTYLLHVPAGLEHPNALVLNLHGGSQTGRKQAAETNYDAVADQYGWVVAYPDGIDLSWADGRGASTPDQRGVDDVGFLSTLIGRLTRQFGIPPGRVFVTGMSAGGFMATRLACARPDLVAAIVPVASTLGVDVHCNPSKPVSVLAIHGTADRVVPYTGGRMVGRGGASTVVAAQTMADRWLAFDRCPPAVLAPVAGGERLSTAGCADGTEVAFVTIDGWGHTWPTGPAAGFDASQASAQFFAAHGR</sequence>
<dbReference type="AlphaFoldDB" id="A0A7I7SLE8"/>
<accession>A0A7I7SLE8</accession>
<dbReference type="KEGG" id="msar:MSAR_01750"/>
<dbReference type="SUPFAM" id="SSF53474">
    <property type="entry name" value="alpha/beta-Hydrolases"/>
    <property type="match status" value="1"/>
</dbReference>